<proteinExistence type="predicted"/>
<dbReference type="VEuPathDB" id="PiroplasmaDB:TpMuguga_01g01222"/>
<feature type="compositionally biased region" description="Low complexity" evidence="1">
    <location>
        <begin position="856"/>
        <end position="870"/>
    </location>
</feature>
<accession>Q4N6E8</accession>
<dbReference type="Pfam" id="PF04385">
    <property type="entry name" value="FAINT"/>
    <property type="match status" value="5"/>
</dbReference>
<dbReference type="eggNOG" id="ENOG502S14T">
    <property type="taxonomic scope" value="Eukaryota"/>
</dbReference>
<evidence type="ECO:0000313" key="3">
    <source>
        <dbReference type="Proteomes" id="UP000001949"/>
    </source>
</evidence>
<sequence>MVVEPVNEVVEPVNEVVEPVIKAAAPFTKVSVPVVSGQVTSVFHKHLELCKCDSVDRSKSVPMEFEVLEYPNSDSLLYLLGSECSQLLFDGICVWNYMSGPYPTSLYFKSSGFLYLNFDPYYYLYVYDGKSWVLKKDLSHRPSAKLDPSMYPKDITIITEKTEESLKLVNNDTSLYNVYDHGNGMLLYVFTPNARCVEVKYRDQTVSKRQPGAYPTRILFDTESLTFEYDFQKTSAIYRLSDSGWYLSDAFDKLEKIESEIPSWIAKQSNYKFGSRISLSKLKIFTSDNRNGSGAKLIHLKSSMLHCNKWNSGYFYPVNGLYLKLVYNGHVVFRSTEYPYRGRPTVVLFDLDNNTVTVFFSSNFKVSINHIDDTDKETVLVTKRETKEPDAVTEPSESVSEPIIRAKKVTAVSVATAPPAKLKPVSLDIEKTESTEQIEYDYQNNYHTYIPKESHAFSKVFQGSTIVWECKSNIYATLVKIKPINGVILVAIQLISNSFKLYSLSTGKWSDLTDKRYDVTKLKFYGERDKELTSSDFNVTISDYSFCYLFNTGVKCSKIKHGDQVVYSYDDHEDFGDVSMFSLGLVSNEFFVKNTSGDFKKLVTKVTPVTLDINHARTTREFEFSYQNNYQTFTPKYGYVLNKVTQGNSPIWESKDRTVSLVRTVALKEEKYTAILLNGNTGELMAADFILFHKSNAEQTWVNITNTRHDVAKLKFFGDGNAPLKKSDYEVTLVDYSYRFIFKDGIKCIKVKYGNEDVWSHTDDKDYSKITSFSLGLISNKFYVFKSESEFKKLNFKSNIEESDKADPQPKVQEAKPETKEPTKAEIPQSKAAPVTTATDPTESAITTGKAKPKEAQATTPVTTTQPSST</sequence>
<feature type="compositionally biased region" description="Basic and acidic residues" evidence="1">
    <location>
        <begin position="802"/>
        <end position="824"/>
    </location>
</feature>
<dbReference type="Proteomes" id="UP000001949">
    <property type="component" value="Unassembled WGS sequence"/>
</dbReference>
<dbReference type="AlphaFoldDB" id="Q4N6E8"/>
<dbReference type="KEGG" id="tpv:TP01_1222"/>
<evidence type="ECO:0000313" key="2">
    <source>
        <dbReference type="EMBL" id="EAN34460.1"/>
    </source>
</evidence>
<dbReference type="InterPro" id="IPR007480">
    <property type="entry name" value="DUF529"/>
</dbReference>
<dbReference type="GeneID" id="3502400"/>
<dbReference type="RefSeq" id="XP_766743.1">
    <property type="nucleotide sequence ID" value="XM_761650.1"/>
</dbReference>
<comment type="caution">
    <text evidence="2">The sequence shown here is derived from an EMBL/GenBank/DDBJ whole genome shotgun (WGS) entry which is preliminary data.</text>
</comment>
<organism evidence="2 3">
    <name type="scientific">Theileria parva</name>
    <name type="common">East coast fever infection agent</name>
    <dbReference type="NCBI Taxonomy" id="5875"/>
    <lineage>
        <taxon>Eukaryota</taxon>
        <taxon>Sar</taxon>
        <taxon>Alveolata</taxon>
        <taxon>Apicomplexa</taxon>
        <taxon>Aconoidasida</taxon>
        <taxon>Piroplasmida</taxon>
        <taxon>Theileriidae</taxon>
        <taxon>Theileria</taxon>
    </lineage>
</organism>
<keyword evidence="3" id="KW-1185">Reference proteome</keyword>
<dbReference type="STRING" id="5875.Q4N6E8"/>
<reference evidence="2 3" key="1">
    <citation type="journal article" date="2005" name="Science">
        <title>Genome sequence of Theileria parva, a bovine pathogen that transforms lymphocytes.</title>
        <authorList>
            <person name="Gardner M.J."/>
            <person name="Bishop R."/>
            <person name="Shah T."/>
            <person name="de Villiers E.P."/>
            <person name="Carlton J.M."/>
            <person name="Hall N."/>
            <person name="Ren Q."/>
            <person name="Paulsen I.T."/>
            <person name="Pain A."/>
            <person name="Berriman M."/>
            <person name="Wilson R.J.M."/>
            <person name="Sato S."/>
            <person name="Ralph S.A."/>
            <person name="Mann D.J."/>
            <person name="Xiong Z."/>
            <person name="Shallom S.J."/>
            <person name="Weidman J."/>
            <person name="Jiang L."/>
            <person name="Lynn J."/>
            <person name="Weaver B."/>
            <person name="Shoaibi A."/>
            <person name="Domingo A.R."/>
            <person name="Wasawo D."/>
            <person name="Crabtree J."/>
            <person name="Wortman J.R."/>
            <person name="Haas B."/>
            <person name="Angiuoli S.V."/>
            <person name="Creasy T.H."/>
            <person name="Lu C."/>
            <person name="Suh B."/>
            <person name="Silva J.C."/>
            <person name="Utterback T.R."/>
            <person name="Feldblyum T.V."/>
            <person name="Pertea M."/>
            <person name="Allen J."/>
            <person name="Nierman W.C."/>
            <person name="Taracha E.L.N."/>
            <person name="Salzberg S.L."/>
            <person name="White O.R."/>
            <person name="Fitzhugh H.A."/>
            <person name="Morzaria S."/>
            <person name="Venter J.C."/>
            <person name="Fraser C.M."/>
            <person name="Nene V."/>
        </authorList>
    </citation>
    <scope>NUCLEOTIDE SEQUENCE [LARGE SCALE GENOMIC DNA]</scope>
    <source>
        <strain evidence="2 3">Muguga</strain>
    </source>
</reference>
<feature type="compositionally biased region" description="Polar residues" evidence="1">
    <location>
        <begin position="836"/>
        <end position="847"/>
    </location>
</feature>
<evidence type="ECO:0000256" key="1">
    <source>
        <dbReference type="SAM" id="MobiDB-lite"/>
    </source>
</evidence>
<name>Q4N6E8_THEPA</name>
<protein>
    <submittedName>
        <fullName evidence="2">Uncharacterized protein</fullName>
    </submittedName>
</protein>
<dbReference type="InParanoid" id="Q4N6E8"/>
<feature type="region of interest" description="Disordered" evidence="1">
    <location>
        <begin position="802"/>
        <end position="870"/>
    </location>
</feature>
<dbReference type="EMBL" id="AAGK01000001">
    <property type="protein sequence ID" value="EAN34460.1"/>
    <property type="molecule type" value="Genomic_DNA"/>
</dbReference>
<gene>
    <name evidence="2" type="ordered locus">TP01_1222</name>
</gene>